<evidence type="ECO:0000313" key="1">
    <source>
        <dbReference type="EMBL" id="GFT27154.1"/>
    </source>
</evidence>
<name>A0A8X6NRA4_NEPPI</name>
<protein>
    <submittedName>
        <fullName evidence="1">Uncharacterized protein</fullName>
    </submittedName>
</protein>
<organism evidence="1 2">
    <name type="scientific">Nephila pilipes</name>
    <name type="common">Giant wood spider</name>
    <name type="synonym">Nephila maculata</name>
    <dbReference type="NCBI Taxonomy" id="299642"/>
    <lineage>
        <taxon>Eukaryota</taxon>
        <taxon>Metazoa</taxon>
        <taxon>Ecdysozoa</taxon>
        <taxon>Arthropoda</taxon>
        <taxon>Chelicerata</taxon>
        <taxon>Arachnida</taxon>
        <taxon>Araneae</taxon>
        <taxon>Araneomorphae</taxon>
        <taxon>Entelegynae</taxon>
        <taxon>Araneoidea</taxon>
        <taxon>Nephilidae</taxon>
        <taxon>Nephila</taxon>
    </lineage>
</organism>
<dbReference type="EMBL" id="BMAW01060649">
    <property type="protein sequence ID" value="GFT27154.1"/>
    <property type="molecule type" value="Genomic_DNA"/>
</dbReference>
<evidence type="ECO:0000313" key="2">
    <source>
        <dbReference type="Proteomes" id="UP000887013"/>
    </source>
</evidence>
<dbReference type="Proteomes" id="UP000887013">
    <property type="component" value="Unassembled WGS sequence"/>
</dbReference>
<accession>A0A8X6NRA4</accession>
<gene>
    <name evidence="1" type="ORF">NPIL_99881</name>
</gene>
<sequence>MRPVPLRYVRQHGSLCKRPAMQGNGKAQWRFAMAKVRYAKQRFARRCCASLFSGPMYKGTASLSKYAFFARLRYGCCLPCYFKCKRLAGLPVAVLPS</sequence>
<keyword evidence="2" id="KW-1185">Reference proteome</keyword>
<comment type="caution">
    <text evidence="1">The sequence shown here is derived from an EMBL/GenBank/DDBJ whole genome shotgun (WGS) entry which is preliminary data.</text>
</comment>
<dbReference type="AlphaFoldDB" id="A0A8X6NRA4"/>
<reference evidence="1" key="1">
    <citation type="submission" date="2020-08" db="EMBL/GenBank/DDBJ databases">
        <title>Multicomponent nature underlies the extraordinary mechanical properties of spider dragline silk.</title>
        <authorList>
            <person name="Kono N."/>
            <person name="Nakamura H."/>
            <person name="Mori M."/>
            <person name="Yoshida Y."/>
            <person name="Ohtoshi R."/>
            <person name="Malay A.D."/>
            <person name="Moran D.A.P."/>
            <person name="Tomita M."/>
            <person name="Numata K."/>
            <person name="Arakawa K."/>
        </authorList>
    </citation>
    <scope>NUCLEOTIDE SEQUENCE</scope>
</reference>
<proteinExistence type="predicted"/>